<gene>
    <name evidence="9" type="ORF">DFH07DRAFT_869312</name>
</gene>
<feature type="transmembrane region" description="Helical" evidence="6">
    <location>
        <begin position="424"/>
        <end position="444"/>
    </location>
</feature>
<reference evidence="9" key="1">
    <citation type="submission" date="2023-03" db="EMBL/GenBank/DDBJ databases">
        <title>Massive genome expansion in bonnet fungi (Mycena s.s.) driven by repeated elements and novel gene families across ecological guilds.</title>
        <authorList>
            <consortium name="Lawrence Berkeley National Laboratory"/>
            <person name="Harder C.B."/>
            <person name="Miyauchi S."/>
            <person name="Viragh M."/>
            <person name="Kuo A."/>
            <person name="Thoen E."/>
            <person name="Andreopoulos B."/>
            <person name="Lu D."/>
            <person name="Skrede I."/>
            <person name="Drula E."/>
            <person name="Henrissat B."/>
            <person name="Morin E."/>
            <person name="Kohler A."/>
            <person name="Barry K."/>
            <person name="LaButti K."/>
            <person name="Morin E."/>
            <person name="Salamov A."/>
            <person name="Lipzen A."/>
            <person name="Mereny Z."/>
            <person name="Hegedus B."/>
            <person name="Baldrian P."/>
            <person name="Stursova M."/>
            <person name="Weitz H."/>
            <person name="Taylor A."/>
            <person name="Grigoriev I.V."/>
            <person name="Nagy L.G."/>
            <person name="Martin F."/>
            <person name="Kauserud H."/>
        </authorList>
    </citation>
    <scope>NUCLEOTIDE SEQUENCE</scope>
    <source>
        <strain evidence="9">CBHHK188m</strain>
    </source>
</reference>
<dbReference type="InterPro" id="IPR020846">
    <property type="entry name" value="MFS_dom"/>
</dbReference>
<dbReference type="Pfam" id="PF07690">
    <property type="entry name" value="MFS_1"/>
    <property type="match status" value="1"/>
</dbReference>
<dbReference type="PROSITE" id="PS50850">
    <property type="entry name" value="MFS"/>
    <property type="match status" value="1"/>
</dbReference>
<evidence type="ECO:0000313" key="10">
    <source>
        <dbReference type="Proteomes" id="UP001215280"/>
    </source>
</evidence>
<dbReference type="InterPro" id="IPR011701">
    <property type="entry name" value="MFS"/>
</dbReference>
<dbReference type="Gene3D" id="1.20.1250.20">
    <property type="entry name" value="MFS general substrate transporter like domains"/>
    <property type="match status" value="2"/>
</dbReference>
<evidence type="ECO:0000313" key="9">
    <source>
        <dbReference type="EMBL" id="KAJ7748822.1"/>
    </source>
</evidence>
<feature type="domain" description="Major facilitator superfamily (MFS) profile" evidence="8">
    <location>
        <begin position="16"/>
        <end position="449"/>
    </location>
</feature>
<evidence type="ECO:0000256" key="4">
    <source>
        <dbReference type="ARBA" id="ARBA00022989"/>
    </source>
</evidence>
<dbReference type="PANTHER" id="PTHR42718">
    <property type="entry name" value="MAJOR FACILITATOR SUPERFAMILY MULTIDRUG TRANSPORTER MFSC"/>
    <property type="match status" value="1"/>
</dbReference>
<evidence type="ECO:0000256" key="6">
    <source>
        <dbReference type="SAM" id="Phobius"/>
    </source>
</evidence>
<feature type="transmembrane region" description="Helical" evidence="6">
    <location>
        <begin position="107"/>
        <end position="128"/>
    </location>
</feature>
<feature type="transmembrane region" description="Helical" evidence="6">
    <location>
        <begin position="52"/>
        <end position="69"/>
    </location>
</feature>
<comment type="subcellular location">
    <subcellularLocation>
        <location evidence="1">Membrane</location>
        <topology evidence="1">Multi-pass membrane protein</topology>
    </subcellularLocation>
</comment>
<evidence type="ECO:0000256" key="3">
    <source>
        <dbReference type="ARBA" id="ARBA00022692"/>
    </source>
</evidence>
<feature type="transmembrane region" description="Helical" evidence="6">
    <location>
        <begin position="293"/>
        <end position="310"/>
    </location>
</feature>
<feature type="transmembrane region" description="Helical" evidence="6">
    <location>
        <begin position="81"/>
        <end position="101"/>
    </location>
</feature>
<evidence type="ECO:0000259" key="8">
    <source>
        <dbReference type="PROSITE" id="PS50850"/>
    </source>
</evidence>
<evidence type="ECO:0000256" key="7">
    <source>
        <dbReference type="SAM" id="SignalP"/>
    </source>
</evidence>
<dbReference type="GO" id="GO:0016020">
    <property type="term" value="C:membrane"/>
    <property type="evidence" value="ECO:0007669"/>
    <property type="project" value="UniProtKB-SubCell"/>
</dbReference>
<feature type="transmembrane region" description="Helical" evidence="6">
    <location>
        <begin position="140"/>
        <end position="160"/>
    </location>
</feature>
<evidence type="ECO:0000256" key="2">
    <source>
        <dbReference type="ARBA" id="ARBA00022448"/>
    </source>
</evidence>
<dbReference type="EMBL" id="JARJLG010000088">
    <property type="protein sequence ID" value="KAJ7748822.1"/>
    <property type="molecule type" value="Genomic_DNA"/>
</dbReference>
<feature type="transmembrane region" description="Helical" evidence="6">
    <location>
        <begin position="224"/>
        <end position="248"/>
    </location>
</feature>
<feature type="transmembrane region" description="Helical" evidence="6">
    <location>
        <begin position="347"/>
        <end position="369"/>
    </location>
</feature>
<feature type="transmembrane region" description="Helical" evidence="6">
    <location>
        <begin position="268"/>
        <end position="287"/>
    </location>
</feature>
<keyword evidence="2" id="KW-0813">Transport</keyword>
<feature type="chain" id="PRO_5042085749" evidence="7">
    <location>
        <begin position="24"/>
        <end position="485"/>
    </location>
</feature>
<evidence type="ECO:0000256" key="1">
    <source>
        <dbReference type="ARBA" id="ARBA00004141"/>
    </source>
</evidence>
<accession>A0AAD7N7E9</accession>
<dbReference type="GO" id="GO:0022857">
    <property type="term" value="F:transmembrane transporter activity"/>
    <property type="evidence" value="ECO:0007669"/>
    <property type="project" value="InterPro"/>
</dbReference>
<proteinExistence type="predicted"/>
<dbReference type="InterPro" id="IPR036259">
    <property type="entry name" value="MFS_trans_sf"/>
</dbReference>
<protein>
    <submittedName>
        <fullName evidence="9">MFS general substrate transporter</fullName>
    </submittedName>
</protein>
<keyword evidence="4 6" id="KW-1133">Transmembrane helix</keyword>
<sequence length="485" mass="52478">MPQGQGPPSLVLQIFLVTLLCLGQFLDTFNSSAFFAAIPSIARTIKLQSNSTVWLVSAYQITFSSFLLLSGRITDVYNPKLILITGSVFFGLLSLVTGFMLNSIAFLVLRALIGIAATLTIPSALNLISSNFTEPSKRAFALGAFGGIFGLILGALFTQFTTWRWIFFFEASLALPVAALCAVVIPSQRRIRTMKSSDLDWIGVILLTALLLLFILAITSGSSYGWKSLIVILPLTLSGILTIVFGTWEVRRSVLGREAAIPAYVWKYPNFLILMLTALAPFLWFTIVPINAAIHLLPIGICAVLTMATSPRLAATKVHAKWVIFTGQLLVLAGTAFLPFADGPSRYWTRAFPGFVIGSIGTALVYTRANIAILESMPTDLAGTAGALFSTSLQFGAAVGVAAITAVQSNVNEHSSQIYMGRAIGFWCLFGFSAALACATALVYRTEVPVAIQEEYIRGDSAEENIRKITFYLSACWLFSLVAKK</sequence>
<comment type="caution">
    <text evidence="9">The sequence shown here is derived from an EMBL/GenBank/DDBJ whole genome shotgun (WGS) entry which is preliminary data.</text>
</comment>
<feature type="transmembrane region" description="Helical" evidence="6">
    <location>
        <begin position="381"/>
        <end position="404"/>
    </location>
</feature>
<dbReference type="Proteomes" id="UP001215280">
    <property type="component" value="Unassembled WGS sequence"/>
</dbReference>
<keyword evidence="5 6" id="KW-0472">Membrane</keyword>
<dbReference type="AlphaFoldDB" id="A0AAD7N7E9"/>
<feature type="signal peptide" evidence="7">
    <location>
        <begin position="1"/>
        <end position="23"/>
    </location>
</feature>
<dbReference type="PANTHER" id="PTHR42718:SF9">
    <property type="entry name" value="MAJOR FACILITATOR SUPERFAMILY MULTIDRUG TRANSPORTER MFSC"/>
    <property type="match status" value="1"/>
</dbReference>
<feature type="transmembrane region" description="Helical" evidence="6">
    <location>
        <begin position="322"/>
        <end position="341"/>
    </location>
</feature>
<evidence type="ECO:0000256" key="5">
    <source>
        <dbReference type="ARBA" id="ARBA00023136"/>
    </source>
</evidence>
<organism evidence="9 10">
    <name type="scientific">Mycena maculata</name>
    <dbReference type="NCBI Taxonomy" id="230809"/>
    <lineage>
        <taxon>Eukaryota</taxon>
        <taxon>Fungi</taxon>
        <taxon>Dikarya</taxon>
        <taxon>Basidiomycota</taxon>
        <taxon>Agaricomycotina</taxon>
        <taxon>Agaricomycetes</taxon>
        <taxon>Agaricomycetidae</taxon>
        <taxon>Agaricales</taxon>
        <taxon>Marasmiineae</taxon>
        <taxon>Mycenaceae</taxon>
        <taxon>Mycena</taxon>
    </lineage>
</organism>
<feature type="transmembrane region" description="Helical" evidence="6">
    <location>
        <begin position="199"/>
        <end position="218"/>
    </location>
</feature>
<name>A0AAD7N7E9_9AGAR</name>
<keyword evidence="7" id="KW-0732">Signal</keyword>
<feature type="transmembrane region" description="Helical" evidence="6">
    <location>
        <begin position="166"/>
        <end position="187"/>
    </location>
</feature>
<keyword evidence="10" id="KW-1185">Reference proteome</keyword>
<keyword evidence="3 6" id="KW-0812">Transmembrane</keyword>
<dbReference type="SUPFAM" id="SSF103473">
    <property type="entry name" value="MFS general substrate transporter"/>
    <property type="match status" value="1"/>
</dbReference>